<dbReference type="AlphaFoldDB" id="A0A345HQF2"/>
<keyword evidence="4" id="KW-1185">Reference proteome</keyword>
<dbReference type="Proteomes" id="UP000253868">
    <property type="component" value="Chromosome"/>
</dbReference>
<accession>A0A345HQF2</accession>
<organism evidence="3 4">
    <name type="scientific">Streptomyces paludis</name>
    <dbReference type="NCBI Taxonomy" id="2282738"/>
    <lineage>
        <taxon>Bacteria</taxon>
        <taxon>Bacillati</taxon>
        <taxon>Actinomycetota</taxon>
        <taxon>Actinomycetes</taxon>
        <taxon>Kitasatosporales</taxon>
        <taxon>Streptomycetaceae</taxon>
        <taxon>Streptomyces</taxon>
    </lineage>
</organism>
<dbReference type="RefSeq" id="WP_114660260.1">
    <property type="nucleotide sequence ID" value="NZ_CP031194.1"/>
</dbReference>
<keyword evidence="2" id="KW-0732">Signal</keyword>
<dbReference type="OrthoDB" id="4327235at2"/>
<protein>
    <submittedName>
        <fullName evidence="3">Uncharacterized protein</fullName>
    </submittedName>
</protein>
<feature type="region of interest" description="Disordered" evidence="1">
    <location>
        <begin position="32"/>
        <end position="111"/>
    </location>
</feature>
<dbReference type="KEGG" id="spad:DVK44_15840"/>
<proteinExistence type="predicted"/>
<evidence type="ECO:0000256" key="1">
    <source>
        <dbReference type="SAM" id="MobiDB-lite"/>
    </source>
</evidence>
<dbReference type="Pfam" id="PF19871">
    <property type="entry name" value="DUF6344"/>
    <property type="match status" value="1"/>
</dbReference>
<feature type="signal peptide" evidence="2">
    <location>
        <begin position="1"/>
        <end position="32"/>
    </location>
</feature>
<name>A0A345HQF2_9ACTN</name>
<feature type="chain" id="PRO_5038749697" evidence="2">
    <location>
        <begin position="33"/>
        <end position="131"/>
    </location>
</feature>
<gene>
    <name evidence="3" type="ORF">DVK44_15840</name>
</gene>
<feature type="compositionally biased region" description="Low complexity" evidence="1">
    <location>
        <begin position="32"/>
        <end position="57"/>
    </location>
</feature>
<evidence type="ECO:0000256" key="2">
    <source>
        <dbReference type="SAM" id="SignalP"/>
    </source>
</evidence>
<reference evidence="4" key="1">
    <citation type="submission" date="2018-07" db="EMBL/GenBank/DDBJ databases">
        <authorList>
            <person name="Zhao J."/>
        </authorList>
    </citation>
    <scope>NUCLEOTIDE SEQUENCE [LARGE SCALE GENOMIC DNA]</scope>
    <source>
        <strain evidence="4">GSSD-12</strain>
    </source>
</reference>
<evidence type="ECO:0000313" key="4">
    <source>
        <dbReference type="Proteomes" id="UP000253868"/>
    </source>
</evidence>
<dbReference type="EMBL" id="CP031194">
    <property type="protein sequence ID" value="AXG78926.1"/>
    <property type="molecule type" value="Genomic_DNA"/>
</dbReference>
<sequence length="131" mass="13260">MAALKVKKLWTVFLTAFFAVLASLGLTAPATAAGAAAQQPADQPAGRPAQAPAAAARHSAEPGTARWAAVPRALPRDRSLPPTIKQRIRAEAHGSSPSVRHLPAAAPSETDAALARENAYAADAALVAAAA</sequence>
<dbReference type="InterPro" id="IPR045925">
    <property type="entry name" value="DUF6344"/>
</dbReference>
<evidence type="ECO:0000313" key="3">
    <source>
        <dbReference type="EMBL" id="AXG78926.1"/>
    </source>
</evidence>